<organism evidence="1 2">
    <name type="scientific">Paragonimus westermani</name>
    <dbReference type="NCBI Taxonomy" id="34504"/>
    <lineage>
        <taxon>Eukaryota</taxon>
        <taxon>Metazoa</taxon>
        <taxon>Spiralia</taxon>
        <taxon>Lophotrochozoa</taxon>
        <taxon>Platyhelminthes</taxon>
        <taxon>Trematoda</taxon>
        <taxon>Digenea</taxon>
        <taxon>Plagiorchiida</taxon>
        <taxon>Troglotremata</taxon>
        <taxon>Troglotrematidae</taxon>
        <taxon>Paragonimus</taxon>
    </lineage>
</organism>
<reference evidence="1 2" key="1">
    <citation type="journal article" date="2019" name="Gigascience">
        <title>Whole-genome sequence of the oriental lung fluke Paragonimus westermani.</title>
        <authorList>
            <person name="Oey H."/>
            <person name="Zakrzewski M."/>
            <person name="Narain K."/>
            <person name="Devi K.R."/>
            <person name="Agatsuma T."/>
            <person name="Nawaratna S."/>
            <person name="Gobert G.N."/>
            <person name="Jones M.K."/>
            <person name="Ragan M.A."/>
            <person name="McManus D.P."/>
            <person name="Krause L."/>
        </authorList>
    </citation>
    <scope>NUCLEOTIDE SEQUENCE [LARGE SCALE GENOMIC DNA]</scope>
    <source>
        <strain evidence="1 2">IND2009</strain>
    </source>
</reference>
<name>A0A5J4NIH5_9TREM</name>
<protein>
    <submittedName>
        <fullName evidence="1">Uncharacterized protein</fullName>
    </submittedName>
</protein>
<dbReference type="AlphaFoldDB" id="A0A5J4NIH5"/>
<evidence type="ECO:0000313" key="2">
    <source>
        <dbReference type="Proteomes" id="UP000324629"/>
    </source>
</evidence>
<gene>
    <name evidence="1" type="ORF">DEA37_0013011</name>
</gene>
<dbReference type="Proteomes" id="UP000324629">
    <property type="component" value="Unassembled WGS sequence"/>
</dbReference>
<proteinExistence type="predicted"/>
<comment type="caution">
    <text evidence="1">The sequence shown here is derived from an EMBL/GenBank/DDBJ whole genome shotgun (WGS) entry which is preliminary data.</text>
</comment>
<dbReference type="EMBL" id="QNGE01002569">
    <property type="protein sequence ID" value="KAA3675357.1"/>
    <property type="molecule type" value="Genomic_DNA"/>
</dbReference>
<evidence type="ECO:0000313" key="1">
    <source>
        <dbReference type="EMBL" id="KAA3675357.1"/>
    </source>
</evidence>
<accession>A0A5J4NIH5</accession>
<sequence>MARPVDRTARNPCTMASGHILRPRRGVPPNVKIIVPPIWVFIPFCFHVSSVGPIQLNDGSSGRPCYRRPAHSARCNFGDKLEEHLCDRLIAGVNDTDVQRRLLVRQDVTFQYAQDIRDQKDDVNPATADSSVTLFQKTKVHTATRSQPVNRPSHAPNINPGSKKFNKCFSCDESHLRSSSRFSNAICHLCGKSGHIKKGDRQQLHINYCGLFLDNYYALVMLDL</sequence>
<keyword evidence="2" id="KW-1185">Reference proteome</keyword>